<accession>A0A841L0A8</accession>
<dbReference type="Proteomes" id="UP000579281">
    <property type="component" value="Unassembled WGS sequence"/>
</dbReference>
<keyword evidence="2" id="KW-1185">Reference proteome</keyword>
<dbReference type="AlphaFoldDB" id="A0A841L0A8"/>
<comment type="caution">
    <text evidence="1">The sequence shown here is derived from an EMBL/GenBank/DDBJ whole genome shotgun (WGS) entry which is preliminary data.</text>
</comment>
<sequence length="143" mass="15492">MKFNNDRGSTLSFVIVIIAVLTVLGGALLSAAVAEAKQVGHEEKKIKAYYIARSGADATAQYIISNQSNEDKLEGIIGHTGTGNLAGYTFDVDVSDNPAEETITIKATASVGEIKNTAQLILFYVKKVVNNEEIIEYRRGPWQ</sequence>
<evidence type="ECO:0000313" key="2">
    <source>
        <dbReference type="Proteomes" id="UP000579281"/>
    </source>
</evidence>
<proteinExistence type="predicted"/>
<protein>
    <submittedName>
        <fullName evidence="1">Tfp pilus assembly protein FimT</fullName>
    </submittedName>
</protein>
<reference evidence="1 2" key="1">
    <citation type="submission" date="2020-08" db="EMBL/GenBank/DDBJ databases">
        <title>Genomic Encyclopedia of Type Strains, Phase IV (KMG-IV): sequencing the most valuable type-strain genomes for metagenomic binning, comparative biology and taxonomic classification.</title>
        <authorList>
            <person name="Goeker M."/>
        </authorList>
    </citation>
    <scope>NUCLEOTIDE SEQUENCE [LARGE SCALE GENOMIC DNA]</scope>
    <source>
        <strain evidence="1 2">DSM 103526</strain>
    </source>
</reference>
<evidence type="ECO:0000313" key="1">
    <source>
        <dbReference type="EMBL" id="MBB6216602.1"/>
    </source>
</evidence>
<gene>
    <name evidence="1" type="ORF">HNQ80_002706</name>
</gene>
<dbReference type="EMBL" id="JACHEN010000016">
    <property type="protein sequence ID" value="MBB6216602.1"/>
    <property type="molecule type" value="Genomic_DNA"/>
</dbReference>
<name>A0A841L0A8_9FIRM</name>
<dbReference type="RefSeq" id="WP_184311130.1">
    <property type="nucleotide sequence ID" value="NZ_JACHEN010000016.1"/>
</dbReference>
<organism evidence="1 2">
    <name type="scientific">Anaerosolibacter carboniphilus</name>
    <dbReference type="NCBI Taxonomy" id="1417629"/>
    <lineage>
        <taxon>Bacteria</taxon>
        <taxon>Bacillati</taxon>
        <taxon>Bacillota</taxon>
        <taxon>Clostridia</taxon>
        <taxon>Peptostreptococcales</taxon>
        <taxon>Thermotaleaceae</taxon>
        <taxon>Anaerosolibacter</taxon>
    </lineage>
</organism>